<dbReference type="Gene3D" id="2.160.10.10">
    <property type="entry name" value="Hexapeptide repeat proteins"/>
    <property type="match status" value="1"/>
</dbReference>
<dbReference type="InterPro" id="IPR011004">
    <property type="entry name" value="Trimer_LpxA-like_sf"/>
</dbReference>
<dbReference type="SMART" id="SM01266">
    <property type="entry name" value="Mac"/>
    <property type="match status" value="1"/>
</dbReference>
<evidence type="ECO:0000256" key="2">
    <source>
        <dbReference type="ARBA" id="ARBA00022679"/>
    </source>
</evidence>
<dbReference type="PANTHER" id="PTHR23416:SF23">
    <property type="entry name" value="ACETYLTRANSFERASE C18B11.09C-RELATED"/>
    <property type="match status" value="1"/>
</dbReference>
<name>A0A9D1UVI1_9LACO</name>
<keyword evidence="2" id="KW-0808">Transferase</keyword>
<dbReference type="AlphaFoldDB" id="A0A9D1UVI1"/>
<dbReference type="GO" id="GO:0008374">
    <property type="term" value="F:O-acyltransferase activity"/>
    <property type="evidence" value="ECO:0007669"/>
    <property type="project" value="TreeGrafter"/>
</dbReference>
<dbReference type="Pfam" id="PF12464">
    <property type="entry name" value="Mac"/>
    <property type="match status" value="1"/>
</dbReference>
<dbReference type="Pfam" id="PF00132">
    <property type="entry name" value="Hexapep"/>
    <property type="match status" value="1"/>
</dbReference>
<reference evidence="4" key="2">
    <citation type="submission" date="2021-04" db="EMBL/GenBank/DDBJ databases">
        <authorList>
            <person name="Gilroy R."/>
        </authorList>
    </citation>
    <scope>NUCLEOTIDE SEQUENCE</scope>
    <source>
        <strain evidence="4">6627</strain>
    </source>
</reference>
<dbReference type="GO" id="GO:0016407">
    <property type="term" value="F:acetyltransferase activity"/>
    <property type="evidence" value="ECO:0007669"/>
    <property type="project" value="InterPro"/>
</dbReference>
<dbReference type="InterPro" id="IPR001451">
    <property type="entry name" value="Hexapep"/>
</dbReference>
<comment type="similarity">
    <text evidence="1">Belongs to the transferase hexapeptide repeat family.</text>
</comment>
<evidence type="ECO:0000256" key="1">
    <source>
        <dbReference type="ARBA" id="ARBA00007274"/>
    </source>
</evidence>
<dbReference type="InterPro" id="IPR024688">
    <property type="entry name" value="Mac_dom"/>
</dbReference>
<feature type="domain" description="Maltose/galactoside acetyltransferase" evidence="3">
    <location>
        <begin position="7"/>
        <end position="60"/>
    </location>
</feature>
<comment type="caution">
    <text evidence="4">The sequence shown here is derived from an EMBL/GenBank/DDBJ whole genome shotgun (WGS) entry which is preliminary data.</text>
</comment>
<protein>
    <submittedName>
        <fullName evidence="4">Sugar O-acetyltransferase</fullName>
    </submittedName>
</protein>
<evidence type="ECO:0000313" key="5">
    <source>
        <dbReference type="Proteomes" id="UP000823963"/>
    </source>
</evidence>
<dbReference type="PANTHER" id="PTHR23416">
    <property type="entry name" value="SIALIC ACID SYNTHASE-RELATED"/>
    <property type="match status" value="1"/>
</dbReference>
<evidence type="ECO:0000313" key="4">
    <source>
        <dbReference type="EMBL" id="HIX01143.1"/>
    </source>
</evidence>
<gene>
    <name evidence="4" type="ORF">H9861_00075</name>
</gene>
<dbReference type="FunFam" id="2.160.10.10:FF:000008">
    <property type="entry name" value="Maltose O-acetyltransferase"/>
    <property type="match status" value="1"/>
</dbReference>
<organism evidence="4 5">
    <name type="scientific">Candidatus Ligilactobacillus excrementigallinarum</name>
    <dbReference type="NCBI Taxonomy" id="2838641"/>
    <lineage>
        <taxon>Bacteria</taxon>
        <taxon>Bacillati</taxon>
        <taxon>Bacillota</taxon>
        <taxon>Bacilli</taxon>
        <taxon>Lactobacillales</taxon>
        <taxon>Lactobacillaceae</taxon>
        <taxon>Ligilactobacillus</taxon>
    </lineage>
</organism>
<reference evidence="4" key="1">
    <citation type="journal article" date="2021" name="PeerJ">
        <title>Extensive microbial diversity within the chicken gut microbiome revealed by metagenomics and culture.</title>
        <authorList>
            <person name="Gilroy R."/>
            <person name="Ravi A."/>
            <person name="Getino M."/>
            <person name="Pursley I."/>
            <person name="Horton D.L."/>
            <person name="Alikhan N.F."/>
            <person name="Baker D."/>
            <person name="Gharbi K."/>
            <person name="Hall N."/>
            <person name="Watson M."/>
            <person name="Adriaenssens E.M."/>
            <person name="Foster-Nyarko E."/>
            <person name="Jarju S."/>
            <person name="Secka A."/>
            <person name="Antonio M."/>
            <person name="Oren A."/>
            <person name="Chaudhuri R.R."/>
            <person name="La Ragione R."/>
            <person name="Hildebrand F."/>
            <person name="Pallen M.J."/>
        </authorList>
    </citation>
    <scope>NUCLEOTIDE SEQUENCE</scope>
    <source>
        <strain evidence="4">6627</strain>
    </source>
</reference>
<dbReference type="EMBL" id="DXFP01000001">
    <property type="protein sequence ID" value="HIX01143.1"/>
    <property type="molecule type" value="Genomic_DNA"/>
</dbReference>
<accession>A0A9D1UVI1</accession>
<dbReference type="SUPFAM" id="SSF51161">
    <property type="entry name" value="Trimeric LpxA-like enzymes"/>
    <property type="match status" value="1"/>
</dbReference>
<dbReference type="CDD" id="cd03357">
    <property type="entry name" value="LbH_MAT_GAT"/>
    <property type="match status" value="1"/>
</dbReference>
<dbReference type="InterPro" id="IPR051159">
    <property type="entry name" value="Hexapeptide_acetyltransf"/>
</dbReference>
<proteinExistence type="inferred from homology"/>
<sequence>MIMLSELQKMLTGELYHTDNQQLIEMRNRSHKFMQEFNDFTLNQPEKIHILKQWLGKIGKNCTIEPNFRCDYGMNIELGDSFYANYDCIILDYAKVSIGNNVMLGPRVNLFTATHPIDAEIRNAGLEYAKPIVIEDNVWIGGNATILPGITIKENSIIAAGAVVTKDVPANSIVGGNPAKLIRKITSKDYDYWHSLLKH</sequence>
<dbReference type="Proteomes" id="UP000823963">
    <property type="component" value="Unassembled WGS sequence"/>
</dbReference>
<evidence type="ECO:0000259" key="3">
    <source>
        <dbReference type="SMART" id="SM01266"/>
    </source>
</evidence>